<dbReference type="OrthoDB" id="118855at2"/>
<evidence type="ECO:0000313" key="2">
    <source>
        <dbReference type="Proteomes" id="UP000294558"/>
    </source>
</evidence>
<name>A0A4R7HXM5_9ACTN</name>
<protein>
    <recommendedName>
        <fullName evidence="3">Phenylpyruvate tautomerase PptA (4-oxalocrotonate tautomerase family)</fullName>
    </recommendedName>
</protein>
<dbReference type="AlphaFoldDB" id="A0A4R7HXM5"/>
<sequence length="107" mass="11576">MGHFSCVIQDGGAAHAATGELERRLEELHGSHYPGESVSVSWRAVPEGYMFTEGRPSTSSIVACVVGHPTQLAEREAYMRGVCDIWTDVTGCTDHEVVVAVTEIDPM</sequence>
<evidence type="ECO:0008006" key="3">
    <source>
        <dbReference type="Google" id="ProtNLM"/>
    </source>
</evidence>
<dbReference type="InterPro" id="IPR014347">
    <property type="entry name" value="Tautomerase/MIF_sf"/>
</dbReference>
<gene>
    <name evidence="1" type="ORF">BDK89_0525</name>
</gene>
<reference evidence="1 2" key="1">
    <citation type="submission" date="2019-03" db="EMBL/GenBank/DDBJ databases">
        <title>Sequencing the genomes of 1000 actinobacteria strains.</title>
        <authorList>
            <person name="Klenk H.-P."/>
        </authorList>
    </citation>
    <scope>NUCLEOTIDE SEQUENCE [LARGE SCALE GENOMIC DNA]</scope>
    <source>
        <strain evidence="1 2">DSM 18936</strain>
    </source>
</reference>
<keyword evidence="2" id="KW-1185">Reference proteome</keyword>
<accession>A0A4R7HXM5</accession>
<dbReference type="Proteomes" id="UP000294558">
    <property type="component" value="Unassembled WGS sequence"/>
</dbReference>
<evidence type="ECO:0000313" key="1">
    <source>
        <dbReference type="EMBL" id="TDT14966.1"/>
    </source>
</evidence>
<dbReference type="RefSeq" id="WP_133867465.1">
    <property type="nucleotide sequence ID" value="NZ_JAVJPS010000037.1"/>
</dbReference>
<organism evidence="1 2">
    <name type="scientific">Ilumatobacter fluminis</name>
    <dbReference type="NCBI Taxonomy" id="467091"/>
    <lineage>
        <taxon>Bacteria</taxon>
        <taxon>Bacillati</taxon>
        <taxon>Actinomycetota</taxon>
        <taxon>Acidimicrobiia</taxon>
        <taxon>Acidimicrobiales</taxon>
        <taxon>Ilumatobacteraceae</taxon>
        <taxon>Ilumatobacter</taxon>
    </lineage>
</organism>
<dbReference type="Gene3D" id="3.30.429.10">
    <property type="entry name" value="Macrophage Migration Inhibitory Factor"/>
    <property type="match status" value="1"/>
</dbReference>
<comment type="caution">
    <text evidence="1">The sequence shown here is derived from an EMBL/GenBank/DDBJ whole genome shotgun (WGS) entry which is preliminary data.</text>
</comment>
<proteinExistence type="predicted"/>
<dbReference type="EMBL" id="SOAU01000001">
    <property type="protein sequence ID" value="TDT14966.1"/>
    <property type="molecule type" value="Genomic_DNA"/>
</dbReference>